<evidence type="ECO:0000313" key="3">
    <source>
        <dbReference type="Proteomes" id="UP000077248"/>
    </source>
</evidence>
<gene>
    <name evidence="2" type="ORF">CC77DRAFT_1005969</name>
</gene>
<evidence type="ECO:0000256" key="1">
    <source>
        <dbReference type="SAM" id="MobiDB-lite"/>
    </source>
</evidence>
<feature type="region of interest" description="Disordered" evidence="1">
    <location>
        <begin position="106"/>
        <end position="140"/>
    </location>
</feature>
<dbReference type="KEGG" id="aalt:CC77DRAFT_1005969"/>
<keyword evidence="3" id="KW-1185">Reference proteome</keyword>
<sequence length="167" mass="17592">MLCEALERGVLGVGDGGSILRAVPAVPQEVIPHSHESVLDQPPGCGGTRAKPVGKSGSVLEGVIGHLTRPMGGGDVRKRSAQVDNSWDDCRHLSGSSHAVCAERAATEEAGPRGEAAPMAAEERASMRRGSTNKPQMCDVSSTPYKARRLLISLPQLRGVNRSHRIA</sequence>
<dbReference type="AlphaFoldDB" id="A0A177DVM7"/>
<dbReference type="RefSeq" id="XP_018389155.1">
    <property type="nucleotide sequence ID" value="XM_018523383.1"/>
</dbReference>
<dbReference type="VEuPathDB" id="FungiDB:CC77DRAFT_1005969"/>
<protein>
    <submittedName>
        <fullName evidence="2">Uncharacterized protein</fullName>
    </submittedName>
</protein>
<reference evidence="2 3" key="1">
    <citation type="submission" date="2016-05" db="EMBL/GenBank/DDBJ databases">
        <title>Comparative analysis of secretome profiles of manganese(II)-oxidizing ascomycete fungi.</title>
        <authorList>
            <consortium name="DOE Joint Genome Institute"/>
            <person name="Zeiner C.A."/>
            <person name="Purvine S.O."/>
            <person name="Zink E.M."/>
            <person name="Wu S."/>
            <person name="Pasa-Tolic L."/>
            <person name="Chaput D.L."/>
            <person name="Haridas S."/>
            <person name="Grigoriev I.V."/>
            <person name="Santelli C.M."/>
            <person name="Hansel C.M."/>
        </authorList>
    </citation>
    <scope>NUCLEOTIDE SEQUENCE [LARGE SCALE GENOMIC DNA]</scope>
    <source>
        <strain evidence="2 3">SRC1lrK2f</strain>
    </source>
</reference>
<organism evidence="2 3">
    <name type="scientific">Alternaria alternata</name>
    <name type="common">Alternaria rot fungus</name>
    <name type="synonym">Torula alternata</name>
    <dbReference type="NCBI Taxonomy" id="5599"/>
    <lineage>
        <taxon>Eukaryota</taxon>
        <taxon>Fungi</taxon>
        <taxon>Dikarya</taxon>
        <taxon>Ascomycota</taxon>
        <taxon>Pezizomycotina</taxon>
        <taxon>Dothideomycetes</taxon>
        <taxon>Pleosporomycetidae</taxon>
        <taxon>Pleosporales</taxon>
        <taxon>Pleosporineae</taxon>
        <taxon>Pleosporaceae</taxon>
        <taxon>Alternaria</taxon>
        <taxon>Alternaria sect. Alternaria</taxon>
        <taxon>Alternaria alternata complex</taxon>
    </lineage>
</organism>
<evidence type="ECO:0000313" key="2">
    <source>
        <dbReference type="EMBL" id="OAG23734.1"/>
    </source>
</evidence>
<proteinExistence type="predicted"/>
<accession>A0A177DVM7</accession>
<name>A0A177DVM7_ALTAL</name>
<dbReference type="Proteomes" id="UP000077248">
    <property type="component" value="Unassembled WGS sequence"/>
</dbReference>
<dbReference type="GeneID" id="29108977"/>
<feature type="compositionally biased region" description="Polar residues" evidence="1">
    <location>
        <begin position="129"/>
        <end position="140"/>
    </location>
</feature>
<dbReference type="EMBL" id="KV441472">
    <property type="protein sequence ID" value="OAG23734.1"/>
    <property type="molecule type" value="Genomic_DNA"/>
</dbReference>